<name>A0A2R3Z788_9FLAO</name>
<dbReference type="SMART" id="SM00448">
    <property type="entry name" value="REC"/>
    <property type="match status" value="1"/>
</dbReference>
<keyword evidence="1" id="KW-0597">Phosphoprotein</keyword>
<feature type="domain" description="Response regulatory" evidence="2">
    <location>
        <begin position="5"/>
        <end position="131"/>
    </location>
</feature>
<reference evidence="4" key="1">
    <citation type="submission" date="2018-03" db="EMBL/GenBank/DDBJ databases">
        <title>Gramella fulva sp. nov., isolated from a dry surface of tidal flat.</title>
        <authorList>
            <person name="Hwang S.H."/>
            <person name="Hwang W.M."/>
            <person name="Kang K."/>
            <person name="Ahn T.-Y."/>
        </authorList>
    </citation>
    <scope>NUCLEOTIDE SEQUENCE [LARGE SCALE GENOMIC DNA]</scope>
    <source>
        <strain evidence="4">SH35</strain>
    </source>
</reference>
<dbReference type="RefSeq" id="WP_107012893.1">
    <property type="nucleotide sequence ID" value="NZ_CP028136.1"/>
</dbReference>
<dbReference type="AlphaFoldDB" id="A0A2R3Z788"/>
<dbReference type="InterPro" id="IPR001789">
    <property type="entry name" value="Sig_transdc_resp-reg_receiver"/>
</dbReference>
<keyword evidence="4" id="KW-1185">Reference proteome</keyword>
<dbReference type="InterPro" id="IPR011006">
    <property type="entry name" value="CheY-like_superfamily"/>
</dbReference>
<accession>A0A2R3Z788</accession>
<dbReference type="PANTHER" id="PTHR43228">
    <property type="entry name" value="TWO-COMPONENT RESPONSE REGULATOR"/>
    <property type="match status" value="1"/>
</dbReference>
<feature type="modified residue" description="4-aspartylphosphate" evidence="1">
    <location>
        <position position="61"/>
    </location>
</feature>
<dbReference type="PANTHER" id="PTHR43228:SF1">
    <property type="entry name" value="TWO-COMPONENT RESPONSE REGULATOR ARR22"/>
    <property type="match status" value="1"/>
</dbReference>
<proteinExistence type="predicted"/>
<dbReference type="Gene3D" id="3.40.50.2300">
    <property type="match status" value="1"/>
</dbReference>
<dbReference type="EMBL" id="CP028136">
    <property type="protein sequence ID" value="AVR46119.1"/>
    <property type="molecule type" value="Genomic_DNA"/>
</dbReference>
<evidence type="ECO:0000313" key="3">
    <source>
        <dbReference type="EMBL" id="AVR46119.1"/>
    </source>
</evidence>
<dbReference type="Proteomes" id="UP000241507">
    <property type="component" value="Chromosome"/>
</dbReference>
<dbReference type="KEGG" id="grs:C7S20_13110"/>
<dbReference type="Pfam" id="PF00072">
    <property type="entry name" value="Response_reg"/>
    <property type="match status" value="1"/>
</dbReference>
<dbReference type="InterPro" id="IPR052048">
    <property type="entry name" value="ST_Response_Regulator"/>
</dbReference>
<dbReference type="OrthoDB" id="7631574at2"/>
<evidence type="ECO:0000256" key="1">
    <source>
        <dbReference type="PROSITE-ProRule" id="PRU00169"/>
    </source>
</evidence>
<gene>
    <name evidence="3" type="ORF">C7S20_13110</name>
</gene>
<dbReference type="GO" id="GO:0000160">
    <property type="term" value="P:phosphorelay signal transduction system"/>
    <property type="evidence" value="ECO:0007669"/>
    <property type="project" value="InterPro"/>
</dbReference>
<dbReference type="SUPFAM" id="SSF52172">
    <property type="entry name" value="CheY-like"/>
    <property type="match status" value="1"/>
</dbReference>
<sequence>MAILKLYVIDDDEIFHFMIKKTLSSLNQDLQLETYNNGKKALKALEKDCLNENTPDIILLDINMPIMDGWEFLKIYERFSSKIKNDIFIYLISSSKDPEDIHKAQEIMHLAGYITKPINKEELTTILKKTPKDYWMVSTA</sequence>
<evidence type="ECO:0000313" key="4">
    <source>
        <dbReference type="Proteomes" id="UP000241507"/>
    </source>
</evidence>
<protein>
    <submittedName>
        <fullName evidence="3">Response regulator</fullName>
    </submittedName>
</protein>
<evidence type="ECO:0000259" key="2">
    <source>
        <dbReference type="PROSITE" id="PS50110"/>
    </source>
</evidence>
<organism evidence="3 4">
    <name type="scientific">Christiangramia fulva</name>
    <dbReference type="NCBI Taxonomy" id="2126553"/>
    <lineage>
        <taxon>Bacteria</taxon>
        <taxon>Pseudomonadati</taxon>
        <taxon>Bacteroidota</taxon>
        <taxon>Flavobacteriia</taxon>
        <taxon>Flavobacteriales</taxon>
        <taxon>Flavobacteriaceae</taxon>
        <taxon>Christiangramia</taxon>
    </lineage>
</organism>
<dbReference type="PROSITE" id="PS50110">
    <property type="entry name" value="RESPONSE_REGULATORY"/>
    <property type="match status" value="1"/>
</dbReference>